<protein>
    <submittedName>
        <fullName evidence="1">DUF1289 domain-containing protein</fullName>
    </submittedName>
</protein>
<dbReference type="EMBL" id="NTMR01000010">
    <property type="protein sequence ID" value="PBK04750.1"/>
    <property type="molecule type" value="Genomic_DNA"/>
</dbReference>
<sequence length="60" mass="6716">MTPRGSQPSPCVRKCCLDGEVCLGCGRLLSEIIEWAGACDRRQRDIIEAAARRQALRRRS</sequence>
<accession>A0A2A3MIR6</accession>
<dbReference type="Pfam" id="PF06945">
    <property type="entry name" value="DUF1289"/>
    <property type="match status" value="1"/>
</dbReference>
<dbReference type="AlphaFoldDB" id="A0A2A3MIR6"/>
<evidence type="ECO:0000313" key="1">
    <source>
        <dbReference type="EMBL" id="PBK04750.1"/>
    </source>
</evidence>
<evidence type="ECO:0000313" key="2">
    <source>
        <dbReference type="Proteomes" id="UP000242313"/>
    </source>
</evidence>
<dbReference type="InterPro" id="IPR010710">
    <property type="entry name" value="DUF1289"/>
</dbReference>
<organism evidence="1 2">
    <name type="scientific">Pseudomonas abyssi</name>
    <dbReference type="NCBI Taxonomy" id="170540"/>
    <lineage>
        <taxon>Bacteria</taxon>
        <taxon>Pseudomonadati</taxon>
        <taxon>Pseudomonadota</taxon>
        <taxon>Gammaproteobacteria</taxon>
        <taxon>Pseudomonadales</taxon>
        <taxon>Pseudomonadaceae</taxon>
        <taxon>Pseudomonas</taxon>
    </lineage>
</organism>
<proteinExistence type="predicted"/>
<name>A0A2A3MIR6_9PSED</name>
<comment type="caution">
    <text evidence="1">The sequence shown here is derived from an EMBL/GenBank/DDBJ whole genome shotgun (WGS) entry which is preliminary data.</text>
</comment>
<accession>A0A395R1K5</accession>
<dbReference type="RefSeq" id="WP_096004548.1">
    <property type="nucleotide sequence ID" value="NZ_JBLWUL010000013.1"/>
</dbReference>
<keyword evidence="2" id="KW-1185">Reference proteome</keyword>
<reference evidence="1 2" key="1">
    <citation type="submission" date="2017-09" db="EMBL/GenBank/DDBJ databases">
        <title>Pseudomonas abyssi sp. nov. isolated from Abyssopelagic Water.</title>
        <authorList>
            <person name="Wei Y."/>
        </authorList>
    </citation>
    <scope>NUCLEOTIDE SEQUENCE [LARGE SCALE GENOMIC DNA]</scope>
    <source>
        <strain evidence="1 2">MT5</strain>
    </source>
</reference>
<gene>
    <name evidence="1" type="ORF">CNQ84_09020</name>
</gene>
<dbReference type="Proteomes" id="UP000242313">
    <property type="component" value="Unassembled WGS sequence"/>
</dbReference>